<protein>
    <submittedName>
        <fullName evidence="2">Autotransporter adhesin</fullName>
    </submittedName>
</protein>
<gene>
    <name evidence="2" type="ORF">NCTC10851_02363</name>
</gene>
<dbReference type="Gene3D" id="2.150.10.10">
    <property type="entry name" value="Serralysin-like metalloprotease, C-terminal"/>
    <property type="match status" value="2"/>
</dbReference>
<evidence type="ECO:0000259" key="1">
    <source>
        <dbReference type="Pfam" id="PF05658"/>
    </source>
</evidence>
<organism evidence="2 3">
    <name type="scientific">Actinobacillus seminis</name>
    <dbReference type="NCBI Taxonomy" id="722"/>
    <lineage>
        <taxon>Bacteria</taxon>
        <taxon>Pseudomonadati</taxon>
        <taxon>Pseudomonadota</taxon>
        <taxon>Gammaproteobacteria</taxon>
        <taxon>Pasteurellales</taxon>
        <taxon>Pasteurellaceae</taxon>
        <taxon>Actinobacillus</taxon>
    </lineage>
</organism>
<feature type="domain" description="Trimeric autotransporter adhesin YadA-like head" evidence="1">
    <location>
        <begin position="153"/>
        <end position="179"/>
    </location>
</feature>
<accession>A0A380VHC9</accession>
<dbReference type="GO" id="GO:0019867">
    <property type="term" value="C:outer membrane"/>
    <property type="evidence" value="ECO:0007669"/>
    <property type="project" value="InterPro"/>
</dbReference>
<dbReference type="SUPFAM" id="SSF101967">
    <property type="entry name" value="Adhesin YadA, collagen-binding domain"/>
    <property type="match status" value="1"/>
</dbReference>
<sequence length="278" mass="30278">MALSDDYWKLLNIYEGESDYLTLNQFLNQNLPEALAKENVQSWFKPKMELQEGSGEYKIIQAKNANVKILADGSSSYDMEYLGNTQIPKRIDYSKGYVNNGAIAIGSYVTARGDNSLAIGRFAFARDDRAFAIGQGAYGGGRESFAIGYGTKAIGPLSVALGALSRAEGINSFAIGGYSSAYGNNAMVIGYKATSEEGRYVVDNDNKSPDRKTKQKFEAIENTLAIGNYSNVNKSNSIALGFKSKTDYNPDDLKNKATHQKAPSLFHRLSGRGYCPLG</sequence>
<evidence type="ECO:0000313" key="3">
    <source>
        <dbReference type="Proteomes" id="UP000254507"/>
    </source>
</evidence>
<dbReference type="InterPro" id="IPR011049">
    <property type="entry name" value="Serralysin-like_metalloprot_C"/>
</dbReference>
<dbReference type="InterPro" id="IPR008640">
    <property type="entry name" value="Adhesin_Head_dom"/>
</dbReference>
<dbReference type="AlphaFoldDB" id="A0A380VHC9"/>
<feature type="domain" description="Trimeric autotransporter adhesin YadA-like head" evidence="1">
    <location>
        <begin position="221"/>
        <end position="244"/>
    </location>
</feature>
<dbReference type="Pfam" id="PF05658">
    <property type="entry name" value="YadA_head"/>
    <property type="match status" value="3"/>
</dbReference>
<name>A0A380VHC9_9PAST</name>
<reference evidence="2 3" key="1">
    <citation type="submission" date="2018-06" db="EMBL/GenBank/DDBJ databases">
        <authorList>
            <consortium name="Pathogen Informatics"/>
            <person name="Doyle S."/>
        </authorList>
    </citation>
    <scope>NUCLEOTIDE SEQUENCE [LARGE SCALE GENOMIC DNA]</scope>
    <source>
        <strain evidence="2 3">NCTC10851</strain>
    </source>
</reference>
<dbReference type="EMBL" id="UFSB01000001">
    <property type="protein sequence ID" value="SUU38932.1"/>
    <property type="molecule type" value="Genomic_DNA"/>
</dbReference>
<evidence type="ECO:0000313" key="2">
    <source>
        <dbReference type="EMBL" id="SUU38932.1"/>
    </source>
</evidence>
<proteinExistence type="predicted"/>
<dbReference type="Proteomes" id="UP000254507">
    <property type="component" value="Unassembled WGS sequence"/>
</dbReference>
<feature type="domain" description="Trimeric autotransporter adhesin YadA-like head" evidence="1">
    <location>
        <begin position="111"/>
        <end position="137"/>
    </location>
</feature>
<dbReference type="CDD" id="cd12820">
    <property type="entry name" value="LbR_YadA-like"/>
    <property type="match status" value="1"/>
</dbReference>